<evidence type="ECO:0000259" key="1">
    <source>
        <dbReference type="Pfam" id="PF10105"/>
    </source>
</evidence>
<gene>
    <name evidence="2" type="ORF">IAA63_11150</name>
</gene>
<sequence>MKVRVKFSKEGAVKFIGHLDVMRYFQKAIRRAGIDVAYSEGFSPHMIMSFAAPLGVGVTSTGEYFDMELRSVSSSRQLTERFNAVMAEGIRVLSVREIPEGKAHAAMSLVAGADYLVSFRPGKGLAEGWEDRVEEFLAQPEIVILRKTKRSEKETDIRPWIYRMEVRKDSIFLQLAAGSVHNLKPELVLEAFSRFLGQELAPFALMIHRLETYADVGTEERRLVPLEDLGKEIE</sequence>
<dbReference type="Proteomes" id="UP000886723">
    <property type="component" value="Unassembled WGS sequence"/>
</dbReference>
<accession>A0A9D1NVN4</accession>
<reference evidence="2" key="2">
    <citation type="journal article" date="2021" name="PeerJ">
        <title>Extensive microbial diversity within the chicken gut microbiome revealed by metagenomics and culture.</title>
        <authorList>
            <person name="Gilroy R."/>
            <person name="Ravi A."/>
            <person name="Getino M."/>
            <person name="Pursley I."/>
            <person name="Horton D.L."/>
            <person name="Alikhan N.F."/>
            <person name="Baker D."/>
            <person name="Gharbi K."/>
            <person name="Hall N."/>
            <person name="Watson M."/>
            <person name="Adriaenssens E.M."/>
            <person name="Foster-Nyarko E."/>
            <person name="Jarju S."/>
            <person name="Secka A."/>
            <person name="Antonio M."/>
            <person name="Oren A."/>
            <person name="Chaudhuri R.R."/>
            <person name="La Ragione R."/>
            <person name="Hildebrand F."/>
            <person name="Pallen M.J."/>
        </authorList>
    </citation>
    <scope>NUCLEOTIDE SEQUENCE</scope>
    <source>
        <strain evidence="2">ChiBcec2-4451</strain>
    </source>
</reference>
<dbReference type="InterPro" id="IPR018768">
    <property type="entry name" value="DUF2344"/>
</dbReference>
<dbReference type="NCBIfam" id="TIGR03936">
    <property type="entry name" value="sam_1_link_chp"/>
    <property type="match status" value="1"/>
</dbReference>
<reference evidence="2" key="1">
    <citation type="submission" date="2020-10" db="EMBL/GenBank/DDBJ databases">
        <authorList>
            <person name="Gilroy R."/>
        </authorList>
    </citation>
    <scope>NUCLEOTIDE SEQUENCE</scope>
    <source>
        <strain evidence="2">ChiBcec2-4451</strain>
    </source>
</reference>
<dbReference type="EMBL" id="DVON01000237">
    <property type="protein sequence ID" value="HIV13681.1"/>
    <property type="molecule type" value="Genomic_DNA"/>
</dbReference>
<proteinExistence type="predicted"/>
<evidence type="ECO:0000313" key="2">
    <source>
        <dbReference type="EMBL" id="HIV13681.1"/>
    </source>
</evidence>
<evidence type="ECO:0000313" key="3">
    <source>
        <dbReference type="Proteomes" id="UP000886723"/>
    </source>
</evidence>
<dbReference type="Pfam" id="PF10105">
    <property type="entry name" value="DUF2344"/>
    <property type="match status" value="1"/>
</dbReference>
<organism evidence="2 3">
    <name type="scientific">Candidatus Pullilachnospira stercoravium</name>
    <dbReference type="NCBI Taxonomy" id="2840913"/>
    <lineage>
        <taxon>Bacteria</taxon>
        <taxon>Bacillati</taxon>
        <taxon>Bacillota</taxon>
        <taxon>Clostridia</taxon>
        <taxon>Lachnospirales</taxon>
        <taxon>Lachnospiraceae</taxon>
        <taxon>Lachnospiraceae incertae sedis</taxon>
        <taxon>Candidatus Pullilachnospira</taxon>
    </lineage>
</organism>
<comment type="caution">
    <text evidence="2">The sequence shown here is derived from an EMBL/GenBank/DDBJ whole genome shotgun (WGS) entry which is preliminary data.</text>
</comment>
<feature type="domain" description="DUF2344" evidence="1">
    <location>
        <begin position="2"/>
        <end position="185"/>
    </location>
</feature>
<protein>
    <submittedName>
        <fullName evidence="2">DUF2344 domain-containing protein</fullName>
    </submittedName>
</protein>
<dbReference type="AlphaFoldDB" id="A0A9D1NVN4"/>
<name>A0A9D1NVN4_9FIRM</name>